<evidence type="ECO:0000256" key="3">
    <source>
        <dbReference type="ARBA" id="ARBA00022454"/>
    </source>
</evidence>
<dbReference type="PANTHER" id="PTHR48122">
    <property type="entry name" value="CENTROMERE PROTEIN H"/>
    <property type="match status" value="1"/>
</dbReference>
<dbReference type="GO" id="GO:0043515">
    <property type="term" value="F:kinetochore binding"/>
    <property type="evidence" value="ECO:0007669"/>
    <property type="project" value="TreeGrafter"/>
</dbReference>
<protein>
    <recommendedName>
        <fullName evidence="9">Centromere protein H C-terminal domain-containing protein</fullName>
    </recommendedName>
</protein>
<dbReference type="eggNOG" id="ENOG502S9QV">
    <property type="taxonomic scope" value="Eukaryota"/>
</dbReference>
<name>S8AUN6_PENO1</name>
<dbReference type="GO" id="GO:0007059">
    <property type="term" value="P:chromosome segregation"/>
    <property type="evidence" value="ECO:0007669"/>
    <property type="project" value="TreeGrafter"/>
</dbReference>
<dbReference type="STRING" id="933388.S8AUN6"/>
<feature type="coiled-coil region" evidence="8">
    <location>
        <begin position="147"/>
        <end position="204"/>
    </location>
</feature>
<keyword evidence="6" id="KW-0137">Centromere</keyword>
<evidence type="ECO:0000313" key="11">
    <source>
        <dbReference type="Proteomes" id="UP000019376"/>
    </source>
</evidence>
<keyword evidence="3" id="KW-0158">Chromosome</keyword>
<gene>
    <name evidence="10" type="ORF">PDE_04793</name>
</gene>
<dbReference type="InterPro" id="IPR008426">
    <property type="entry name" value="CENP-H_C"/>
</dbReference>
<dbReference type="OrthoDB" id="2274804at2759"/>
<comment type="subcellular location">
    <subcellularLocation>
        <location evidence="2">Chromosome</location>
        <location evidence="2">Centromere</location>
        <location evidence="2">Kinetochore</location>
    </subcellularLocation>
    <subcellularLocation>
        <location evidence="1">Nucleus</location>
    </subcellularLocation>
</comment>
<dbReference type="Pfam" id="PF05837">
    <property type="entry name" value="CENP-H"/>
    <property type="match status" value="1"/>
</dbReference>
<keyword evidence="4" id="KW-0995">Kinetochore</keyword>
<evidence type="ECO:0000259" key="9">
    <source>
        <dbReference type="Pfam" id="PF05837"/>
    </source>
</evidence>
<sequence>MATPHGSTRTHLLSNEQILLSYAADDVQDIVTLSEREELVLQLARQVQEQQLEKALLEQDLESLSGDDVDEQLAIAEREFLEARASYTVRSKATRTVLMTDPILKAVHSKATIPPERALFHLVNRRDVLALAQENLSSAHDLILKQLDELKVANLKINQENQELVRELLELTKDDSSWRERLEDTNLKSQLDQLEKEYRRSKAKWDTMKNIASAIVVSSGLDWANDDTLRALVLDESDD</sequence>
<accession>S8AUN6</accession>
<dbReference type="InterPro" id="IPR040034">
    <property type="entry name" value="CENP-H"/>
</dbReference>
<feature type="coiled-coil region" evidence="8">
    <location>
        <begin position="40"/>
        <end position="67"/>
    </location>
</feature>
<evidence type="ECO:0000256" key="5">
    <source>
        <dbReference type="ARBA" id="ARBA00023242"/>
    </source>
</evidence>
<evidence type="ECO:0000256" key="6">
    <source>
        <dbReference type="ARBA" id="ARBA00023328"/>
    </source>
</evidence>
<comment type="similarity">
    <text evidence="7">Belongs to the CENP-H/MCM16 family.</text>
</comment>
<proteinExistence type="inferred from homology"/>
<feature type="domain" description="Centromere protein H C-terminal" evidence="9">
    <location>
        <begin position="38"/>
        <end position="236"/>
    </location>
</feature>
<dbReference type="GO" id="GO:0005634">
    <property type="term" value="C:nucleus"/>
    <property type="evidence" value="ECO:0007669"/>
    <property type="project" value="UniProtKB-SubCell"/>
</dbReference>
<keyword evidence="5" id="KW-0539">Nucleus</keyword>
<keyword evidence="11" id="KW-1185">Reference proteome</keyword>
<dbReference type="HOGENOM" id="CLU_078299_1_0_1"/>
<dbReference type="EMBL" id="KB644412">
    <property type="protein sequence ID" value="EPS29843.1"/>
    <property type="molecule type" value="Genomic_DNA"/>
</dbReference>
<evidence type="ECO:0000256" key="7">
    <source>
        <dbReference type="ARBA" id="ARBA00025735"/>
    </source>
</evidence>
<reference evidence="10 11" key="1">
    <citation type="journal article" date="2013" name="PLoS ONE">
        <title>Genomic and secretomic analyses reveal unique features of the lignocellulolytic enzyme system of Penicillium decumbens.</title>
        <authorList>
            <person name="Liu G."/>
            <person name="Zhang L."/>
            <person name="Wei X."/>
            <person name="Zou G."/>
            <person name="Qin Y."/>
            <person name="Ma L."/>
            <person name="Li J."/>
            <person name="Zheng H."/>
            <person name="Wang S."/>
            <person name="Wang C."/>
            <person name="Xun L."/>
            <person name="Zhao G.-P."/>
            <person name="Zhou Z."/>
            <person name="Qu Y."/>
        </authorList>
    </citation>
    <scope>NUCLEOTIDE SEQUENCE [LARGE SCALE GENOMIC DNA]</scope>
    <source>
        <strain evidence="11">114-2 / CGMCC 5302</strain>
    </source>
</reference>
<dbReference type="GO" id="GO:0051382">
    <property type="term" value="P:kinetochore assembly"/>
    <property type="evidence" value="ECO:0007669"/>
    <property type="project" value="InterPro"/>
</dbReference>
<organism evidence="10 11">
    <name type="scientific">Penicillium oxalicum (strain 114-2 / CGMCC 5302)</name>
    <name type="common">Penicillium decumbens</name>
    <dbReference type="NCBI Taxonomy" id="933388"/>
    <lineage>
        <taxon>Eukaryota</taxon>
        <taxon>Fungi</taxon>
        <taxon>Dikarya</taxon>
        <taxon>Ascomycota</taxon>
        <taxon>Pezizomycotina</taxon>
        <taxon>Eurotiomycetes</taxon>
        <taxon>Eurotiomycetidae</taxon>
        <taxon>Eurotiales</taxon>
        <taxon>Aspergillaceae</taxon>
        <taxon>Penicillium</taxon>
    </lineage>
</organism>
<keyword evidence="8" id="KW-0175">Coiled coil</keyword>
<evidence type="ECO:0000256" key="8">
    <source>
        <dbReference type="SAM" id="Coils"/>
    </source>
</evidence>
<evidence type="ECO:0000313" key="10">
    <source>
        <dbReference type="EMBL" id="EPS29843.1"/>
    </source>
</evidence>
<dbReference type="PhylomeDB" id="S8AUN6"/>
<dbReference type="Proteomes" id="UP000019376">
    <property type="component" value="Unassembled WGS sequence"/>
</dbReference>
<evidence type="ECO:0000256" key="1">
    <source>
        <dbReference type="ARBA" id="ARBA00004123"/>
    </source>
</evidence>
<dbReference type="AlphaFoldDB" id="S8AUN6"/>
<dbReference type="GO" id="GO:0007052">
    <property type="term" value="P:mitotic spindle organization"/>
    <property type="evidence" value="ECO:0007669"/>
    <property type="project" value="TreeGrafter"/>
</dbReference>
<dbReference type="PANTHER" id="PTHR48122:SF1">
    <property type="entry name" value="CENTROMERE PROTEIN H"/>
    <property type="match status" value="1"/>
</dbReference>
<evidence type="ECO:0000256" key="4">
    <source>
        <dbReference type="ARBA" id="ARBA00022838"/>
    </source>
</evidence>
<evidence type="ECO:0000256" key="2">
    <source>
        <dbReference type="ARBA" id="ARBA00004629"/>
    </source>
</evidence>
<dbReference type="GO" id="GO:0000776">
    <property type="term" value="C:kinetochore"/>
    <property type="evidence" value="ECO:0007669"/>
    <property type="project" value="UniProtKB-KW"/>
</dbReference>